<dbReference type="InterPro" id="IPR000868">
    <property type="entry name" value="Isochorismatase-like_dom"/>
</dbReference>
<protein>
    <submittedName>
        <fullName evidence="2">Isochorismatase family protein</fullName>
    </submittedName>
</protein>
<dbReference type="SUPFAM" id="SSF52499">
    <property type="entry name" value="Isochorismatase-like hydrolases"/>
    <property type="match status" value="1"/>
</dbReference>
<gene>
    <name evidence="2" type="ORF">EYH13_02845</name>
</gene>
<dbReference type="Gene3D" id="3.40.50.850">
    <property type="entry name" value="Isochorismatase-like"/>
    <property type="match status" value="1"/>
</dbReference>
<dbReference type="EMBL" id="DQUG01000121">
    <property type="protein sequence ID" value="HIP75083.1"/>
    <property type="molecule type" value="Genomic_DNA"/>
</dbReference>
<dbReference type="InterPro" id="IPR036380">
    <property type="entry name" value="Isochorismatase-like_sf"/>
</dbReference>
<evidence type="ECO:0000259" key="1">
    <source>
        <dbReference type="Pfam" id="PF00857"/>
    </source>
</evidence>
<feature type="domain" description="Isochorismatase-like" evidence="1">
    <location>
        <begin position="1"/>
        <end position="41"/>
    </location>
</feature>
<sequence length="42" mass="4650">LDALKHGFEVYILKDAIKGINPGDEEKALKELKEKGAKIITL</sequence>
<reference evidence="2" key="1">
    <citation type="journal article" date="2020" name="ISME J.">
        <title>Gammaproteobacteria mediating utilization of methyl-, sulfur- and petroleum organic compounds in deep ocean hydrothermal plumes.</title>
        <authorList>
            <person name="Zhou Z."/>
            <person name="Liu Y."/>
            <person name="Pan J."/>
            <person name="Cron B.R."/>
            <person name="Toner B.M."/>
            <person name="Anantharaman K."/>
            <person name="Breier J.A."/>
            <person name="Dick G.J."/>
            <person name="Li M."/>
        </authorList>
    </citation>
    <scope>NUCLEOTIDE SEQUENCE</scope>
    <source>
        <strain evidence="2">SZUA-1451</strain>
    </source>
</reference>
<evidence type="ECO:0000313" key="2">
    <source>
        <dbReference type="EMBL" id="HIP75083.1"/>
    </source>
</evidence>
<organism evidence="2 3">
    <name type="scientific">Thermococcus paralvinellae</name>
    <dbReference type="NCBI Taxonomy" id="582419"/>
    <lineage>
        <taxon>Archaea</taxon>
        <taxon>Methanobacteriati</taxon>
        <taxon>Methanobacteriota</taxon>
        <taxon>Thermococci</taxon>
        <taxon>Thermococcales</taxon>
        <taxon>Thermococcaceae</taxon>
        <taxon>Thermococcus</taxon>
    </lineage>
</organism>
<feature type="non-terminal residue" evidence="2">
    <location>
        <position position="1"/>
    </location>
</feature>
<proteinExistence type="predicted"/>
<dbReference type="Pfam" id="PF00857">
    <property type="entry name" value="Isochorismatase"/>
    <property type="match status" value="1"/>
</dbReference>
<accession>A0A832Z981</accession>
<dbReference type="Proteomes" id="UP000649326">
    <property type="component" value="Unassembled WGS sequence"/>
</dbReference>
<evidence type="ECO:0000313" key="3">
    <source>
        <dbReference type="Proteomes" id="UP000649326"/>
    </source>
</evidence>
<comment type="caution">
    <text evidence="2">The sequence shown here is derived from an EMBL/GenBank/DDBJ whole genome shotgun (WGS) entry which is preliminary data.</text>
</comment>
<dbReference type="AlphaFoldDB" id="A0A832Z981"/>
<name>A0A832Z981_9EURY</name>